<dbReference type="AlphaFoldDB" id="A0A7J6X9P2"/>
<accession>A0A7J6X9P2</accession>
<dbReference type="GO" id="GO:0008017">
    <property type="term" value="F:microtubule binding"/>
    <property type="evidence" value="ECO:0007669"/>
    <property type="project" value="InterPro"/>
</dbReference>
<dbReference type="InterPro" id="IPR036961">
    <property type="entry name" value="Kinesin_motor_dom_sf"/>
</dbReference>
<dbReference type="Gene3D" id="3.40.850.10">
    <property type="entry name" value="Kinesin motor domain"/>
    <property type="match status" value="1"/>
</dbReference>
<evidence type="ECO:0000259" key="3">
    <source>
        <dbReference type="Pfam" id="PF00225"/>
    </source>
</evidence>
<feature type="non-terminal residue" evidence="4">
    <location>
        <position position="1"/>
    </location>
</feature>
<organism evidence="4 5">
    <name type="scientific">Thalictrum thalictroides</name>
    <name type="common">Rue-anemone</name>
    <name type="synonym">Anemone thalictroides</name>
    <dbReference type="NCBI Taxonomy" id="46969"/>
    <lineage>
        <taxon>Eukaryota</taxon>
        <taxon>Viridiplantae</taxon>
        <taxon>Streptophyta</taxon>
        <taxon>Embryophyta</taxon>
        <taxon>Tracheophyta</taxon>
        <taxon>Spermatophyta</taxon>
        <taxon>Magnoliopsida</taxon>
        <taxon>Ranunculales</taxon>
        <taxon>Ranunculaceae</taxon>
        <taxon>Thalictroideae</taxon>
        <taxon>Thalictrum</taxon>
    </lineage>
</organism>
<dbReference type="Pfam" id="PF00225">
    <property type="entry name" value="Kinesin"/>
    <property type="match status" value="1"/>
</dbReference>
<dbReference type="InterPro" id="IPR027640">
    <property type="entry name" value="Kinesin-like_fam"/>
</dbReference>
<evidence type="ECO:0000313" key="5">
    <source>
        <dbReference type="Proteomes" id="UP000554482"/>
    </source>
</evidence>
<dbReference type="EMBL" id="JABWDY010002630">
    <property type="protein sequence ID" value="KAF5206506.1"/>
    <property type="molecule type" value="Genomic_DNA"/>
</dbReference>
<feature type="domain" description="Kinesin motor" evidence="3">
    <location>
        <begin position="93"/>
        <end position="137"/>
    </location>
</feature>
<dbReference type="GO" id="GO:0015630">
    <property type="term" value="C:microtubule cytoskeleton"/>
    <property type="evidence" value="ECO:0007669"/>
    <property type="project" value="TreeGrafter"/>
</dbReference>
<dbReference type="GO" id="GO:0007018">
    <property type="term" value="P:microtubule-based movement"/>
    <property type="evidence" value="ECO:0007669"/>
    <property type="project" value="InterPro"/>
</dbReference>
<dbReference type="GO" id="GO:0005524">
    <property type="term" value="F:ATP binding"/>
    <property type="evidence" value="ECO:0007669"/>
    <property type="project" value="InterPro"/>
</dbReference>
<dbReference type="GO" id="GO:0003777">
    <property type="term" value="F:microtubule motor activity"/>
    <property type="evidence" value="ECO:0007669"/>
    <property type="project" value="InterPro"/>
</dbReference>
<feature type="transmembrane region" description="Helical" evidence="2">
    <location>
        <begin position="9"/>
        <end position="29"/>
    </location>
</feature>
<evidence type="ECO:0000313" key="4">
    <source>
        <dbReference type="EMBL" id="KAF5206506.1"/>
    </source>
</evidence>
<proteinExistence type="predicted"/>
<sequence length="149" mass="16920">VRGILLDTLFLLAIAYMRWIISYELPLYVGLARQIESYKLLELTLATLSWSSILLVTASVWDIFWWSRIALFVGRLNWNPRPRGVAGLPDGIHHVTKLVGVHVNNMNEVWEVLQTSSNARGVAATNANEHNSRSHWYVLVMELINGPLV</sequence>
<dbReference type="PANTHER" id="PTHR47972">
    <property type="entry name" value="KINESIN-LIKE PROTEIN KLP-3"/>
    <property type="match status" value="1"/>
</dbReference>
<reference evidence="4 5" key="1">
    <citation type="submission" date="2020-06" db="EMBL/GenBank/DDBJ databases">
        <title>Transcriptomic and genomic resources for Thalictrum thalictroides and T. hernandezii: Facilitating candidate gene discovery in an emerging model plant lineage.</title>
        <authorList>
            <person name="Arias T."/>
            <person name="Riano-Pachon D.M."/>
            <person name="Di Stilio V.S."/>
        </authorList>
    </citation>
    <scope>NUCLEOTIDE SEQUENCE [LARGE SCALE GENOMIC DNA]</scope>
    <source>
        <strain evidence="5">cv. WT478/WT964</strain>
        <tissue evidence="4">Leaves</tissue>
    </source>
</reference>
<dbReference type="InterPro" id="IPR001752">
    <property type="entry name" value="Kinesin_motor_dom"/>
</dbReference>
<comment type="caution">
    <text evidence="4">The sequence shown here is derived from an EMBL/GenBank/DDBJ whole genome shotgun (WGS) entry which is preliminary data.</text>
</comment>
<dbReference type="PANTHER" id="PTHR47972:SF35">
    <property type="entry name" value="KINESIN-LIKE PROTEIN KIN-14Q"/>
    <property type="match status" value="1"/>
</dbReference>
<dbReference type="InterPro" id="IPR027417">
    <property type="entry name" value="P-loop_NTPase"/>
</dbReference>
<keyword evidence="5" id="KW-1185">Reference proteome</keyword>
<keyword evidence="2" id="KW-0472">Membrane</keyword>
<dbReference type="OrthoDB" id="1930379at2759"/>
<keyword evidence="1" id="KW-0505">Motor protein</keyword>
<gene>
    <name evidence="4" type="ORF">FRX31_003907</name>
</gene>
<evidence type="ECO:0000256" key="1">
    <source>
        <dbReference type="ARBA" id="ARBA00023175"/>
    </source>
</evidence>
<keyword evidence="2" id="KW-0812">Transmembrane</keyword>
<feature type="transmembrane region" description="Helical" evidence="2">
    <location>
        <begin position="49"/>
        <end position="73"/>
    </location>
</feature>
<dbReference type="Proteomes" id="UP000554482">
    <property type="component" value="Unassembled WGS sequence"/>
</dbReference>
<protein>
    <recommendedName>
        <fullName evidence="3">Kinesin motor domain-containing protein</fullName>
    </recommendedName>
</protein>
<name>A0A7J6X9P2_THATH</name>
<keyword evidence="2" id="KW-1133">Transmembrane helix</keyword>
<dbReference type="SUPFAM" id="SSF52540">
    <property type="entry name" value="P-loop containing nucleoside triphosphate hydrolases"/>
    <property type="match status" value="1"/>
</dbReference>
<evidence type="ECO:0000256" key="2">
    <source>
        <dbReference type="SAM" id="Phobius"/>
    </source>
</evidence>